<dbReference type="PANTHER" id="PTHR37507:SF2">
    <property type="entry name" value="SPORULATION PROTEIN YDCC"/>
    <property type="match status" value="1"/>
</dbReference>
<dbReference type="InterPro" id="IPR052944">
    <property type="entry name" value="Sporulation_related"/>
</dbReference>
<dbReference type="AlphaFoldDB" id="A0A840QRU7"/>
<dbReference type="EMBL" id="JACHHB010000011">
    <property type="protein sequence ID" value="MBB5174216.1"/>
    <property type="molecule type" value="Genomic_DNA"/>
</dbReference>
<evidence type="ECO:0000256" key="1">
    <source>
        <dbReference type="SAM" id="SignalP"/>
    </source>
</evidence>
<proteinExistence type="predicted"/>
<sequence length="344" mass="38773">MKRSMTFVMFLAVAVLTLAGCGEKTQEDVIGELEDRLESMSGYKAEAQMTLETGEEPQTYDVEVWHDSPSFYRVALNNAEKDQQQIILRNDEGVFVLTPALNKSFRFQSDWPENNSQVYLYESLINDILVDPERTFTATDDEYIFQTNTNYTNKNLNQQEIALDKKDLAPNKVQVMDPDLDVLVEIEFEGFEVDASFNEADFDMDRNMAGAQLNMEEIPTLAEEGSEEPFNVLYPTYQPQGTSLEESQEIETEDGERVILSYDGDDSFTLVQQRSQAVDASTPMHISEGDPIDLGFAIGALSRDGDNKTISWSYQGADFFLASQTLSDEELATIARSVYGSEEK</sequence>
<protein>
    <submittedName>
        <fullName evidence="2">Outer membrane lipoprotein-sorting protein</fullName>
    </submittedName>
</protein>
<feature type="chain" id="PRO_5038475022" evidence="1">
    <location>
        <begin position="20"/>
        <end position="344"/>
    </location>
</feature>
<accession>A0A840QRU7</accession>
<dbReference type="SUPFAM" id="SSF89392">
    <property type="entry name" value="Prokaryotic lipoproteins and lipoprotein localization factors"/>
    <property type="match status" value="1"/>
</dbReference>
<feature type="signal peptide" evidence="1">
    <location>
        <begin position="1"/>
        <end position="19"/>
    </location>
</feature>
<organism evidence="2 3">
    <name type="scientific">Texcoconibacillus texcoconensis</name>
    <dbReference type="NCBI Taxonomy" id="1095777"/>
    <lineage>
        <taxon>Bacteria</taxon>
        <taxon>Bacillati</taxon>
        <taxon>Bacillota</taxon>
        <taxon>Bacilli</taxon>
        <taxon>Bacillales</taxon>
        <taxon>Bacillaceae</taxon>
        <taxon>Texcoconibacillus</taxon>
    </lineage>
</organism>
<name>A0A840QRU7_9BACI</name>
<evidence type="ECO:0000313" key="3">
    <source>
        <dbReference type="Proteomes" id="UP000551878"/>
    </source>
</evidence>
<gene>
    <name evidence="2" type="ORF">HNQ41_002410</name>
</gene>
<evidence type="ECO:0000313" key="2">
    <source>
        <dbReference type="EMBL" id="MBB5174216.1"/>
    </source>
</evidence>
<reference evidence="2 3" key="1">
    <citation type="submission" date="2020-08" db="EMBL/GenBank/DDBJ databases">
        <title>Genomic Encyclopedia of Type Strains, Phase IV (KMG-IV): sequencing the most valuable type-strain genomes for metagenomic binning, comparative biology and taxonomic classification.</title>
        <authorList>
            <person name="Goeker M."/>
        </authorList>
    </citation>
    <scope>NUCLEOTIDE SEQUENCE [LARGE SCALE GENOMIC DNA]</scope>
    <source>
        <strain evidence="2 3">DSM 24696</strain>
    </source>
</reference>
<dbReference type="PANTHER" id="PTHR37507">
    <property type="entry name" value="SPORULATION PROTEIN YDCC"/>
    <property type="match status" value="1"/>
</dbReference>
<dbReference type="Gene3D" id="2.50.20.10">
    <property type="entry name" value="Lipoprotein localisation LolA/LolB/LppX"/>
    <property type="match status" value="1"/>
</dbReference>
<dbReference type="PROSITE" id="PS51257">
    <property type="entry name" value="PROKAR_LIPOPROTEIN"/>
    <property type="match status" value="1"/>
</dbReference>
<dbReference type="RefSeq" id="WP_184664652.1">
    <property type="nucleotide sequence ID" value="NZ_JACHHB010000011.1"/>
</dbReference>
<comment type="caution">
    <text evidence="2">The sequence shown here is derived from an EMBL/GenBank/DDBJ whole genome shotgun (WGS) entry which is preliminary data.</text>
</comment>
<dbReference type="Proteomes" id="UP000551878">
    <property type="component" value="Unassembled WGS sequence"/>
</dbReference>
<keyword evidence="2" id="KW-0449">Lipoprotein</keyword>
<dbReference type="InterPro" id="IPR029046">
    <property type="entry name" value="LolA/LolB/LppX"/>
</dbReference>
<keyword evidence="1" id="KW-0732">Signal</keyword>
<keyword evidence="3" id="KW-1185">Reference proteome</keyword>